<gene>
    <name evidence="1" type="ORF">TBRA_LOCUS8577</name>
</gene>
<accession>A0A6H5ILU3</accession>
<organism evidence="1 2">
    <name type="scientific">Trichogramma brassicae</name>
    <dbReference type="NCBI Taxonomy" id="86971"/>
    <lineage>
        <taxon>Eukaryota</taxon>
        <taxon>Metazoa</taxon>
        <taxon>Ecdysozoa</taxon>
        <taxon>Arthropoda</taxon>
        <taxon>Hexapoda</taxon>
        <taxon>Insecta</taxon>
        <taxon>Pterygota</taxon>
        <taxon>Neoptera</taxon>
        <taxon>Endopterygota</taxon>
        <taxon>Hymenoptera</taxon>
        <taxon>Apocrita</taxon>
        <taxon>Proctotrupomorpha</taxon>
        <taxon>Chalcidoidea</taxon>
        <taxon>Trichogrammatidae</taxon>
        <taxon>Trichogramma</taxon>
    </lineage>
</organism>
<keyword evidence="2" id="KW-1185">Reference proteome</keyword>
<dbReference type="AlphaFoldDB" id="A0A6H5ILU3"/>
<dbReference type="Proteomes" id="UP000479190">
    <property type="component" value="Unassembled WGS sequence"/>
</dbReference>
<evidence type="ECO:0000313" key="2">
    <source>
        <dbReference type="Proteomes" id="UP000479190"/>
    </source>
</evidence>
<protein>
    <submittedName>
        <fullName evidence="1">Uncharacterized protein</fullName>
    </submittedName>
</protein>
<feature type="non-terminal residue" evidence="1">
    <location>
        <position position="59"/>
    </location>
</feature>
<proteinExistence type="predicted"/>
<dbReference type="EMBL" id="CADCXV010000827">
    <property type="protein sequence ID" value="CAB0036724.1"/>
    <property type="molecule type" value="Genomic_DNA"/>
</dbReference>
<evidence type="ECO:0000313" key="1">
    <source>
        <dbReference type="EMBL" id="CAB0036724.1"/>
    </source>
</evidence>
<name>A0A6H5ILU3_9HYME</name>
<reference evidence="1 2" key="1">
    <citation type="submission" date="2020-02" db="EMBL/GenBank/DDBJ databases">
        <authorList>
            <person name="Ferguson B K."/>
        </authorList>
    </citation>
    <scope>NUCLEOTIDE SEQUENCE [LARGE SCALE GENOMIC DNA]</scope>
</reference>
<sequence>MWADRMSRLPAIYDFVRKNLAAANEKQAKYYNANRKEISFEINDLVVRKTTHYHQKSIN</sequence>
<dbReference type="OrthoDB" id="425619at2759"/>